<reference evidence="10 12" key="1">
    <citation type="journal article" date="2008" name="Science">
        <title>The Physcomitrella genome reveals evolutionary insights into the conquest of land by plants.</title>
        <authorList>
            <person name="Rensing S."/>
            <person name="Lang D."/>
            <person name="Zimmer A."/>
            <person name="Terry A."/>
            <person name="Salamov A."/>
            <person name="Shapiro H."/>
            <person name="Nishiyama T."/>
            <person name="Perroud P.-F."/>
            <person name="Lindquist E."/>
            <person name="Kamisugi Y."/>
            <person name="Tanahashi T."/>
            <person name="Sakakibara K."/>
            <person name="Fujita T."/>
            <person name="Oishi K."/>
            <person name="Shin-I T."/>
            <person name="Kuroki Y."/>
            <person name="Toyoda A."/>
            <person name="Suzuki Y."/>
            <person name="Hashimoto A."/>
            <person name="Yamaguchi K."/>
            <person name="Sugano A."/>
            <person name="Kohara Y."/>
            <person name="Fujiyama A."/>
            <person name="Anterola A."/>
            <person name="Aoki S."/>
            <person name="Ashton N."/>
            <person name="Barbazuk W.B."/>
            <person name="Barker E."/>
            <person name="Bennetzen J."/>
            <person name="Bezanilla M."/>
            <person name="Blankenship R."/>
            <person name="Cho S.H."/>
            <person name="Dutcher S."/>
            <person name="Estelle M."/>
            <person name="Fawcett J.A."/>
            <person name="Gundlach H."/>
            <person name="Hanada K."/>
            <person name="Heyl A."/>
            <person name="Hicks K.A."/>
            <person name="Hugh J."/>
            <person name="Lohr M."/>
            <person name="Mayer K."/>
            <person name="Melkozernov A."/>
            <person name="Murata T."/>
            <person name="Nelson D."/>
            <person name="Pils B."/>
            <person name="Prigge M."/>
            <person name="Reiss B."/>
            <person name="Renner T."/>
            <person name="Rombauts S."/>
            <person name="Rushton P."/>
            <person name="Sanderfoot A."/>
            <person name="Schween G."/>
            <person name="Shiu S.-H."/>
            <person name="Stueber K."/>
            <person name="Theodoulou F.L."/>
            <person name="Tu H."/>
            <person name="Van de Peer Y."/>
            <person name="Verrier P.J."/>
            <person name="Waters E."/>
            <person name="Wood A."/>
            <person name="Yang L."/>
            <person name="Cove D."/>
            <person name="Cuming A."/>
            <person name="Hasebe M."/>
            <person name="Lucas S."/>
            <person name="Mishler D.B."/>
            <person name="Reski R."/>
            <person name="Grigoriev I."/>
            <person name="Quatrano R.S."/>
            <person name="Boore J.L."/>
        </authorList>
    </citation>
    <scope>NUCLEOTIDE SEQUENCE [LARGE SCALE GENOMIC DNA]</scope>
    <source>
        <strain evidence="11 12">cv. Gransden 2004</strain>
    </source>
</reference>
<evidence type="ECO:0000259" key="8">
    <source>
        <dbReference type="PROSITE" id="PS51787"/>
    </source>
</evidence>
<feature type="compositionally biased region" description="Polar residues" evidence="7">
    <location>
        <begin position="435"/>
        <end position="444"/>
    </location>
</feature>
<dbReference type="KEGG" id="ppp:112293726"/>
<evidence type="ECO:0000256" key="4">
    <source>
        <dbReference type="ARBA" id="ARBA00030079"/>
    </source>
</evidence>
<keyword evidence="12" id="KW-1185">Reference proteome</keyword>
<evidence type="ECO:0000256" key="5">
    <source>
        <dbReference type="ARBA" id="ARBA00046075"/>
    </source>
</evidence>
<comment type="similarity">
    <text evidence="2">Belongs to the 4-toluene sulfonate uptake permease (TSUP) (TC 2.A.102) family.</text>
</comment>
<feature type="region of interest" description="Disordered" evidence="7">
    <location>
        <begin position="11"/>
        <end position="82"/>
    </location>
</feature>
<dbReference type="Gramene" id="Pp3c16_16060V3.1">
    <property type="protein sequence ID" value="Pp3c16_16060V3.1"/>
    <property type="gene ID" value="Pp3c16_16060"/>
</dbReference>
<evidence type="ECO:0000313" key="12">
    <source>
        <dbReference type="Proteomes" id="UP000006727"/>
    </source>
</evidence>
<protein>
    <recommendedName>
        <fullName evidence="3">Protein cereblon</fullName>
    </recommendedName>
    <alternativeName>
        <fullName evidence="4">Protein ohgata</fullName>
    </alternativeName>
</protein>
<feature type="domain" description="Lon N-terminal" evidence="8">
    <location>
        <begin position="127"/>
        <end position="561"/>
    </location>
</feature>
<organism evidence="10">
    <name type="scientific">Physcomitrium patens</name>
    <name type="common">Spreading-leaved earth moss</name>
    <name type="synonym">Physcomitrella patens</name>
    <dbReference type="NCBI Taxonomy" id="3218"/>
    <lineage>
        <taxon>Eukaryota</taxon>
        <taxon>Viridiplantae</taxon>
        <taxon>Streptophyta</taxon>
        <taxon>Embryophyta</taxon>
        <taxon>Bryophyta</taxon>
        <taxon>Bryophytina</taxon>
        <taxon>Bryopsida</taxon>
        <taxon>Funariidae</taxon>
        <taxon>Funariales</taxon>
        <taxon>Funariaceae</taxon>
        <taxon>Physcomitrium</taxon>
    </lineage>
</organism>
<dbReference type="InterPro" id="IPR046336">
    <property type="entry name" value="Lon_prtase_N_sf"/>
</dbReference>
<dbReference type="Gene3D" id="2.30.130.40">
    <property type="entry name" value="LON domain-like"/>
    <property type="match status" value="1"/>
</dbReference>
<feature type="domain" description="CULT" evidence="9">
    <location>
        <begin position="560"/>
        <end position="672"/>
    </location>
</feature>
<evidence type="ECO:0000259" key="9">
    <source>
        <dbReference type="PROSITE" id="PS51788"/>
    </source>
</evidence>
<feature type="region of interest" description="Disordered" evidence="7">
    <location>
        <begin position="386"/>
        <end position="446"/>
    </location>
</feature>
<dbReference type="EnsemblPlants" id="Pp3c16_16060V3.3">
    <property type="protein sequence ID" value="Pp3c16_16060V3.3"/>
    <property type="gene ID" value="Pp3c16_16060"/>
</dbReference>
<dbReference type="CDD" id="cd15777">
    <property type="entry name" value="CRBN_C_like"/>
    <property type="match status" value="1"/>
</dbReference>
<reference evidence="11" key="3">
    <citation type="submission" date="2020-12" db="UniProtKB">
        <authorList>
            <consortium name="EnsemblPlants"/>
        </authorList>
    </citation>
    <scope>IDENTIFICATION</scope>
</reference>
<proteinExistence type="inferred from homology"/>
<dbReference type="GeneID" id="112293726"/>
<evidence type="ECO:0000313" key="11">
    <source>
        <dbReference type="EnsemblPlants" id="Pp3c16_16060V3.1"/>
    </source>
</evidence>
<evidence type="ECO:0000313" key="10">
    <source>
        <dbReference type="EMBL" id="PNR37936.1"/>
    </source>
</evidence>
<evidence type="ECO:0000256" key="7">
    <source>
        <dbReference type="SAM" id="MobiDB-lite"/>
    </source>
</evidence>
<dbReference type="GO" id="GO:0005634">
    <property type="term" value="C:nucleus"/>
    <property type="evidence" value="ECO:0000318"/>
    <property type="project" value="GO_Central"/>
</dbReference>
<dbReference type="InterPro" id="IPR003111">
    <property type="entry name" value="Lon_prtase_N"/>
</dbReference>
<dbReference type="FunFam" id="1.20.58.1480:FF:000007">
    <property type="entry name" value="Lon protease homolog"/>
    <property type="match status" value="1"/>
</dbReference>
<feature type="region of interest" description="Disordered" evidence="7">
    <location>
        <begin position="335"/>
        <end position="371"/>
    </location>
</feature>
<comment type="similarity">
    <text evidence="1">Belongs to the CRBN family.</text>
</comment>
<dbReference type="Gene3D" id="2.170.150.20">
    <property type="entry name" value="Peptide methionine sulfoxide reductase"/>
    <property type="match status" value="1"/>
</dbReference>
<dbReference type="PANTHER" id="PTHR14255:SF4">
    <property type="entry name" value="PROTEIN CEREBLON"/>
    <property type="match status" value="1"/>
</dbReference>
<name>A0A2K1J8T5_PHYPA</name>
<feature type="compositionally biased region" description="Basic and acidic residues" evidence="7">
    <location>
        <begin position="386"/>
        <end position="417"/>
    </location>
</feature>
<dbReference type="EMBL" id="ABEU02000016">
    <property type="protein sequence ID" value="PNR37936.1"/>
    <property type="molecule type" value="Genomic_DNA"/>
</dbReference>
<feature type="compositionally biased region" description="Basic and acidic residues" evidence="7">
    <location>
        <begin position="31"/>
        <end position="44"/>
    </location>
</feature>
<sequence>MCGVFDFKDMEGSSGYGGNNCNDVGTSDEGCESHSTEEQHREAALRMQDSDANSESAAEMSSEGEIGSQSEDYSGHHDQGDAHWEPQEALTFNTSLASAHTYLGGLGDLEDVVSDGFNGAGGQVLKLPMFYLEGIVLFPHQKLPLRVLQQRFKAAVTHALCPDSNDAFQTLGVIHIRVSRRGIHVANYGTTAKICKVKEQRDGSVNVMTTGEQRFRILTVWTRPDGALFAQVQIIEEDTKKLGDFPGRFNHAFSPMASVFKRRTGRAKHSPTGLLSGYAPRAASEDEFFEEPEDAEPNVNYHADIREGQMAQGDHVLQEESEVEDEVADEYRIEALNGDESDDFVDAVAGDGDCSDEDYDGTGSFFERPPVRQRLDFESSIARRLEEMESVEREPTEGRNRKPPEPLEVSQYREKGFPLEGEQSTEEVGDKERQPAQSEESTAAETLPLCAVGSRGGPYVNAYRKWRKDASRWSMRAQLSTWPHWVYRQYDAFDLARRAADMMRQMGNHPRLEELVTKPTELSYYIGSNMPIQDHTRQELLEIDTTLARLKREIQLLEGLDTLRCNCCREVIGRRRDVFVMSTEGAIGAYVNAHGYIHETLTMSCARNMRIKGAPQTENSWFPGYAWILAKCQTCYLNNREQHMGWRFIAEDPNTRPQTFWGIRRTQLISSSESRAPDTN</sequence>
<dbReference type="PANTHER" id="PTHR14255">
    <property type="entry name" value="CEREBLON"/>
    <property type="match status" value="1"/>
</dbReference>
<evidence type="ECO:0000256" key="2">
    <source>
        <dbReference type="ARBA" id="ARBA00009142"/>
    </source>
</evidence>
<dbReference type="Proteomes" id="UP000006727">
    <property type="component" value="Chromosome 16"/>
</dbReference>
<dbReference type="Pfam" id="PF02190">
    <property type="entry name" value="LON_substr_bdg"/>
    <property type="match status" value="1"/>
</dbReference>
<accession>A0A2K1J8T5</accession>
<dbReference type="GO" id="GO:0043161">
    <property type="term" value="P:proteasome-mediated ubiquitin-dependent protein catabolic process"/>
    <property type="evidence" value="ECO:0000318"/>
    <property type="project" value="GO_Central"/>
</dbReference>
<feature type="compositionally biased region" description="Low complexity" evidence="7">
    <location>
        <begin position="50"/>
        <end position="68"/>
    </location>
</feature>
<dbReference type="InterPro" id="IPR015947">
    <property type="entry name" value="PUA-like_sf"/>
</dbReference>
<dbReference type="Gramene" id="Pp3c16_16060V3.3">
    <property type="protein sequence ID" value="Pp3c16_16060V3.3"/>
    <property type="gene ID" value="Pp3c16_16060"/>
</dbReference>
<dbReference type="Gene3D" id="1.20.58.1480">
    <property type="match status" value="1"/>
</dbReference>
<dbReference type="GO" id="GO:0031464">
    <property type="term" value="C:Cul4A-RING E3 ubiquitin ligase complex"/>
    <property type="evidence" value="ECO:0000318"/>
    <property type="project" value="GO_Central"/>
</dbReference>
<dbReference type="RefSeq" id="XP_024399264.1">
    <property type="nucleotide sequence ID" value="XM_024543496.2"/>
</dbReference>
<evidence type="ECO:0000256" key="6">
    <source>
        <dbReference type="ARBA" id="ARBA00046796"/>
    </source>
</evidence>
<dbReference type="PaxDb" id="3218-PP1S197_121V6.1"/>
<dbReference type="InterPro" id="IPR034750">
    <property type="entry name" value="CULT"/>
</dbReference>
<reference evidence="10 12" key="2">
    <citation type="journal article" date="2018" name="Plant J.">
        <title>The Physcomitrella patens chromosome-scale assembly reveals moss genome structure and evolution.</title>
        <authorList>
            <person name="Lang D."/>
            <person name="Ullrich K.K."/>
            <person name="Murat F."/>
            <person name="Fuchs J."/>
            <person name="Jenkins J."/>
            <person name="Haas F.B."/>
            <person name="Piednoel M."/>
            <person name="Gundlach H."/>
            <person name="Van Bel M."/>
            <person name="Meyberg R."/>
            <person name="Vives C."/>
            <person name="Morata J."/>
            <person name="Symeonidi A."/>
            <person name="Hiss M."/>
            <person name="Muchero W."/>
            <person name="Kamisugi Y."/>
            <person name="Saleh O."/>
            <person name="Blanc G."/>
            <person name="Decker E.L."/>
            <person name="van Gessel N."/>
            <person name="Grimwood J."/>
            <person name="Hayes R.D."/>
            <person name="Graham S.W."/>
            <person name="Gunter L.E."/>
            <person name="McDaniel S.F."/>
            <person name="Hoernstein S.N.W."/>
            <person name="Larsson A."/>
            <person name="Li F.W."/>
            <person name="Perroud P.F."/>
            <person name="Phillips J."/>
            <person name="Ranjan P."/>
            <person name="Rokshar D.S."/>
            <person name="Rothfels C.J."/>
            <person name="Schneider L."/>
            <person name="Shu S."/>
            <person name="Stevenson D.W."/>
            <person name="Thummler F."/>
            <person name="Tillich M."/>
            <person name="Villarreal Aguilar J.C."/>
            <person name="Widiez T."/>
            <person name="Wong G.K."/>
            <person name="Wymore A."/>
            <person name="Zhang Y."/>
            <person name="Zimmer A.D."/>
            <person name="Quatrano R.S."/>
            <person name="Mayer K.F.X."/>
            <person name="Goodstein D."/>
            <person name="Casacuberta J.M."/>
            <person name="Vandepoele K."/>
            <person name="Reski R."/>
            <person name="Cuming A.C."/>
            <person name="Tuskan G.A."/>
            <person name="Maumus F."/>
            <person name="Salse J."/>
            <person name="Schmutz J."/>
            <person name="Rensing S.A."/>
        </authorList>
    </citation>
    <scope>NUCLEOTIDE SEQUENCE [LARGE SCALE GENOMIC DNA]</scope>
    <source>
        <strain evidence="11 12">cv. Gransden 2004</strain>
    </source>
</reference>
<evidence type="ECO:0000256" key="1">
    <source>
        <dbReference type="ARBA" id="ARBA00005293"/>
    </source>
</evidence>
<dbReference type="FunFam" id="2.170.150.20:FF:000005">
    <property type="entry name" value="Blast:Protein cereblon homolog"/>
    <property type="match status" value="1"/>
</dbReference>
<comment type="function">
    <text evidence="5">Substrate recognition component of a DCX (DDB1-CUL4-X-box) E3 protein ligase complex that mediates the ubiquitination and subsequent proteasomal degradation of target proteins. Has an essential role in mediating growth by negatively regulating insulin signaling. It also has a role in maintaining presynaptic function in the neuromuscular junction synapses of third-instar larvae.</text>
</comment>
<dbReference type="STRING" id="3218.A0A2K1J8T5"/>
<dbReference type="SMART" id="SM00464">
    <property type="entry name" value="LON"/>
    <property type="match status" value="1"/>
</dbReference>
<feature type="compositionally biased region" description="Basic and acidic residues" evidence="7">
    <location>
        <begin position="73"/>
        <end position="82"/>
    </location>
</feature>
<dbReference type="PROSITE" id="PS51787">
    <property type="entry name" value="LON_N"/>
    <property type="match status" value="1"/>
</dbReference>
<evidence type="ECO:0000256" key="3">
    <source>
        <dbReference type="ARBA" id="ARBA00014394"/>
    </source>
</evidence>
<dbReference type="OrthoDB" id="267517at2759"/>
<dbReference type="GO" id="GO:0030177">
    <property type="term" value="P:positive regulation of Wnt signaling pathway"/>
    <property type="evidence" value="ECO:0000318"/>
    <property type="project" value="GO_Central"/>
</dbReference>
<comment type="subunit">
    <text evidence="6">Likely a component of a DCX (DDB1-CUL4-X-box) protein ligase complex. May interact with pic/DDB1.</text>
</comment>
<dbReference type="AlphaFoldDB" id="A0A2K1J8T5"/>
<dbReference type="SUPFAM" id="SSF88697">
    <property type="entry name" value="PUA domain-like"/>
    <property type="match status" value="2"/>
</dbReference>
<dbReference type="EnsemblPlants" id="Pp3c16_16060V3.1">
    <property type="protein sequence ID" value="Pp3c16_16060V3.1"/>
    <property type="gene ID" value="Pp3c16_16060"/>
</dbReference>
<dbReference type="PROSITE" id="PS51788">
    <property type="entry name" value="CULT"/>
    <property type="match status" value="1"/>
</dbReference>
<gene>
    <name evidence="11" type="primary">LOC112293726</name>
    <name evidence="10" type="ORF">PHYPA_021046</name>
</gene>